<dbReference type="InterPro" id="IPR013149">
    <property type="entry name" value="ADH-like_C"/>
</dbReference>
<dbReference type="InterPro" id="IPR051397">
    <property type="entry name" value="Zn-ADH-like_protein"/>
</dbReference>
<keyword evidence="2" id="KW-0560">Oxidoreductase</keyword>
<dbReference type="EMBL" id="AUVB01000085">
    <property type="protein sequence ID" value="KGE02679.1"/>
    <property type="molecule type" value="Genomic_DNA"/>
</dbReference>
<evidence type="ECO:0000313" key="3">
    <source>
        <dbReference type="Proteomes" id="UP000029640"/>
    </source>
</evidence>
<dbReference type="PANTHER" id="PTHR43677">
    <property type="entry name" value="SHORT-CHAIN DEHYDROGENASE/REDUCTASE"/>
    <property type="match status" value="1"/>
</dbReference>
<dbReference type="InterPro" id="IPR036291">
    <property type="entry name" value="NAD(P)-bd_dom_sf"/>
</dbReference>
<dbReference type="PATRIC" id="fig|1265313.6.peg.2616"/>
<dbReference type="AlphaFoldDB" id="A0A095WVK7"/>
<protein>
    <submittedName>
        <fullName evidence="2">Quinone oxidoreductase</fullName>
        <ecNumber evidence="2">1.6.5.5</ecNumber>
    </submittedName>
</protein>
<dbReference type="InterPro" id="IPR013154">
    <property type="entry name" value="ADH-like_N"/>
</dbReference>
<dbReference type="Gene3D" id="3.40.50.720">
    <property type="entry name" value="NAD(P)-binding Rossmann-like Domain"/>
    <property type="match status" value="1"/>
</dbReference>
<dbReference type="SMART" id="SM00829">
    <property type="entry name" value="PKS_ER"/>
    <property type="match status" value="1"/>
</dbReference>
<dbReference type="Pfam" id="PF00107">
    <property type="entry name" value="ADH_zinc_N"/>
    <property type="match status" value="1"/>
</dbReference>
<feature type="domain" description="Enoyl reductase (ER)" evidence="1">
    <location>
        <begin position="10"/>
        <end position="323"/>
    </location>
</feature>
<evidence type="ECO:0000259" key="1">
    <source>
        <dbReference type="SMART" id="SM00829"/>
    </source>
</evidence>
<dbReference type="EC" id="1.6.5.5" evidence="2"/>
<dbReference type="Pfam" id="PF08240">
    <property type="entry name" value="ADH_N"/>
    <property type="match status" value="1"/>
</dbReference>
<proteinExistence type="predicted"/>
<sequence length="327" mass="34801">MQALLCREHGLPEKLELVDDWPEPEVGEHDVLIGVKAAGLNFPDVLIIQGKYQFQPELPFVPGGECAGEVLAVGDKVTRFKVGDRVLSMTGHGAFCAQVAANENAVFPVPEGLDFEQAAGVAMTYLTSYHALKQRAQLKAGETMLVLGAAGGVGSTAVELGKQMGATVIAAASSDDKLAFCRELGADETINYSDTDLKQAIRELTGGRGVDVVYDPVGGDYAEPALRGMAWNGRYLVIGFASGPIPSIPLNLALLKGCAIVGVFWGRFLGEEPAVARQNTEEVWALFARGELKAAVTDVFPLADFQNAYACMMERRARGKVILTLGG</sequence>
<name>A0A095WVK7_9GAMM</name>
<dbReference type="SUPFAM" id="SSF50129">
    <property type="entry name" value="GroES-like"/>
    <property type="match status" value="1"/>
</dbReference>
<dbReference type="PANTHER" id="PTHR43677:SF4">
    <property type="entry name" value="QUINONE OXIDOREDUCTASE-LIKE PROTEIN 2"/>
    <property type="match status" value="1"/>
</dbReference>
<dbReference type="HOGENOM" id="CLU_026673_3_1_6"/>
<organism evidence="2 3">
    <name type="scientific">Pseudohaliea rubra DSM 19751</name>
    <dbReference type="NCBI Taxonomy" id="1265313"/>
    <lineage>
        <taxon>Bacteria</taxon>
        <taxon>Pseudomonadati</taxon>
        <taxon>Pseudomonadota</taxon>
        <taxon>Gammaproteobacteria</taxon>
        <taxon>Cellvibrionales</taxon>
        <taxon>Halieaceae</taxon>
        <taxon>Pseudohaliea</taxon>
    </lineage>
</organism>
<evidence type="ECO:0000313" key="2">
    <source>
        <dbReference type="EMBL" id="KGE02679.1"/>
    </source>
</evidence>
<gene>
    <name evidence="2" type="ORF">HRUBRA_02657</name>
</gene>
<dbReference type="OrthoDB" id="4190732at2"/>
<dbReference type="SUPFAM" id="SSF51735">
    <property type="entry name" value="NAD(P)-binding Rossmann-fold domains"/>
    <property type="match status" value="1"/>
</dbReference>
<dbReference type="CDD" id="cd08241">
    <property type="entry name" value="QOR1"/>
    <property type="match status" value="1"/>
</dbReference>
<accession>A0A095WVK7</accession>
<dbReference type="InterPro" id="IPR020843">
    <property type="entry name" value="ER"/>
</dbReference>
<keyword evidence="3" id="KW-1185">Reference proteome</keyword>
<dbReference type="RefSeq" id="WP_035514058.1">
    <property type="nucleotide sequence ID" value="NZ_KN234747.1"/>
</dbReference>
<dbReference type="eggNOG" id="COG0604">
    <property type="taxonomic scope" value="Bacteria"/>
</dbReference>
<reference evidence="2 3" key="1">
    <citation type="journal article" date="2014" name="Genome Announc.">
        <title>Genome Sequence of Gammaproteobacterial Pseudohaliea rubra Type Strain DSM 19751, Isolated from Coastal Seawater of the Mediterranean Sea.</title>
        <authorList>
            <person name="Spring S."/>
            <person name="Fiebig A."/>
            <person name="Riedel T."/>
            <person name="Goker M."/>
            <person name="Klenk H.P."/>
        </authorList>
    </citation>
    <scope>NUCLEOTIDE SEQUENCE [LARGE SCALE GENOMIC DNA]</scope>
    <source>
        <strain evidence="2 3">DSM 19751</strain>
    </source>
</reference>
<comment type="caution">
    <text evidence="2">The sequence shown here is derived from an EMBL/GenBank/DDBJ whole genome shotgun (WGS) entry which is preliminary data.</text>
</comment>
<dbReference type="Gene3D" id="3.90.180.10">
    <property type="entry name" value="Medium-chain alcohol dehydrogenases, catalytic domain"/>
    <property type="match status" value="1"/>
</dbReference>
<dbReference type="Proteomes" id="UP000029640">
    <property type="component" value="Unassembled WGS sequence"/>
</dbReference>
<dbReference type="InterPro" id="IPR011032">
    <property type="entry name" value="GroES-like_sf"/>
</dbReference>
<dbReference type="GO" id="GO:0003960">
    <property type="term" value="F:quinone reductase (NADPH) activity"/>
    <property type="evidence" value="ECO:0007669"/>
    <property type="project" value="UniProtKB-EC"/>
</dbReference>
<dbReference type="STRING" id="1265313.HRUBRA_02657"/>